<keyword evidence="1" id="KW-0812">Transmembrane</keyword>
<protein>
    <submittedName>
        <fullName evidence="5">DUF2207 domain-containing protein</fullName>
    </submittedName>
</protein>
<evidence type="ECO:0000259" key="3">
    <source>
        <dbReference type="Pfam" id="PF09972"/>
    </source>
</evidence>
<reference evidence="5 6" key="1">
    <citation type="submission" date="2019-01" db="EMBL/GenBank/DDBJ databases">
        <title>Lactibacter flavus gen. nov., sp. nov., a novel bacterium of the family Propionibacteriaceae isolated from raw milk and dairy products.</title>
        <authorList>
            <person name="Huptas C."/>
            <person name="Wenning M."/>
            <person name="Breitenwieser F."/>
            <person name="Doll E."/>
            <person name="Von Neubeck M."/>
            <person name="Busse H.-J."/>
            <person name="Scherer S."/>
        </authorList>
    </citation>
    <scope>NUCLEOTIDE SEQUENCE [LARGE SCALE GENOMIC DNA]</scope>
    <source>
        <strain evidence="5 6">KCTC 33808</strain>
    </source>
</reference>
<evidence type="ECO:0000313" key="5">
    <source>
        <dbReference type="EMBL" id="TBT88456.1"/>
    </source>
</evidence>
<comment type="caution">
    <text evidence="5">The sequence shown here is derived from an EMBL/GenBank/DDBJ whole genome shotgun (WGS) entry which is preliminary data.</text>
</comment>
<feature type="chain" id="PRO_5020912565" evidence="2">
    <location>
        <begin position="31"/>
        <end position="558"/>
    </location>
</feature>
<dbReference type="InterPro" id="IPR048389">
    <property type="entry name" value="YciQ-like_C"/>
</dbReference>
<dbReference type="EMBL" id="SDMQ01000001">
    <property type="protein sequence ID" value="TBT88456.1"/>
    <property type="molecule type" value="Genomic_DNA"/>
</dbReference>
<feature type="signal peptide" evidence="2">
    <location>
        <begin position="1"/>
        <end position="30"/>
    </location>
</feature>
<dbReference type="OrthoDB" id="143710at2"/>
<sequence length="558" mass="58974">MSPVRTALGRLVAALLLAVAVVSVPLPASAATEVESYIVDATIAADGGLRVRATITPDGGAGEVVQRFATTLPTSDAREFQFTLEDVRATRGGADAGARVTRDGGYEVVAIPVDGAEPVVLEYTVRGAAIATEDTTTVTWRLLQGLNLPVRSFEATVAVPAPFTMIDCAAGPPGAPGACGWYSGGTHENPVPTFNDGPRGAGEVVQVMVRFPAGTVASDQQVVQRWSLDRAFSLAPLPAAIAAGIAALGLVGLYLVRRRFRAAEVADPTPTLVGTFRPAGAGYSAFEVSDGIRPGQVGTLVDESVDPVDITATLLDLAVRGHLLIRELPHRSTYARADWEFERRFSDDPLRPYERTLLDAVAPADGSVRCSNLGACVAEVLPEVRSQLYDDVVERGWFSRRPDAVRSVMTRVGWVLLALAIVVALLLIAFTSFGGAALVLVALAGGFGLMAQEAPTRTKAGSGLHAGLGLLRGHLLTQPVEEMPPGHAVEELSKVLPFAVVLGGADRWLDGLAATDRDNTSDETELDWYHGPEGWHLADLPDSLRNFVTTVEGSLLQR</sequence>
<keyword evidence="1" id="KW-0472">Membrane</keyword>
<keyword evidence="1" id="KW-1133">Transmembrane helix</keyword>
<dbReference type="RefSeq" id="WP_131166587.1">
    <property type="nucleotide sequence ID" value="NZ_SDMQ01000001.1"/>
</dbReference>
<feature type="domain" description="DUF2207" evidence="3">
    <location>
        <begin position="34"/>
        <end position="186"/>
    </location>
</feature>
<gene>
    <name evidence="5" type="ORF">ET989_00395</name>
</gene>
<organism evidence="5 6">
    <name type="scientific">Propioniciclava sinopodophylli</name>
    <dbReference type="NCBI Taxonomy" id="1837344"/>
    <lineage>
        <taxon>Bacteria</taxon>
        <taxon>Bacillati</taxon>
        <taxon>Actinomycetota</taxon>
        <taxon>Actinomycetes</taxon>
        <taxon>Propionibacteriales</taxon>
        <taxon>Propionibacteriaceae</taxon>
        <taxon>Propioniciclava</taxon>
    </lineage>
</organism>
<accession>A0A4Q9KIN0</accession>
<evidence type="ECO:0000313" key="6">
    <source>
        <dbReference type="Proteomes" id="UP000292373"/>
    </source>
</evidence>
<keyword evidence="2" id="KW-0732">Signal</keyword>
<proteinExistence type="predicted"/>
<evidence type="ECO:0000256" key="2">
    <source>
        <dbReference type="SAM" id="SignalP"/>
    </source>
</evidence>
<feature type="transmembrane region" description="Helical" evidence="1">
    <location>
        <begin position="433"/>
        <end position="451"/>
    </location>
</feature>
<name>A0A4Q9KIN0_9ACTN</name>
<dbReference type="InterPro" id="IPR018702">
    <property type="entry name" value="DUF2207"/>
</dbReference>
<evidence type="ECO:0000256" key="1">
    <source>
        <dbReference type="SAM" id="Phobius"/>
    </source>
</evidence>
<dbReference type="Pfam" id="PF20990">
    <property type="entry name" value="DUF2207_C"/>
    <property type="match status" value="1"/>
</dbReference>
<feature type="transmembrane region" description="Helical" evidence="1">
    <location>
        <begin position="237"/>
        <end position="256"/>
    </location>
</feature>
<feature type="transmembrane region" description="Helical" evidence="1">
    <location>
        <begin position="408"/>
        <end position="427"/>
    </location>
</feature>
<keyword evidence="6" id="KW-1185">Reference proteome</keyword>
<dbReference type="Pfam" id="PF09972">
    <property type="entry name" value="DUF2207"/>
    <property type="match status" value="1"/>
</dbReference>
<dbReference type="AlphaFoldDB" id="A0A4Q9KIN0"/>
<feature type="domain" description="Predicted membrane protein YciQ-like C-terminal" evidence="4">
    <location>
        <begin position="286"/>
        <end position="510"/>
    </location>
</feature>
<evidence type="ECO:0000259" key="4">
    <source>
        <dbReference type="Pfam" id="PF20990"/>
    </source>
</evidence>
<dbReference type="Proteomes" id="UP000292373">
    <property type="component" value="Unassembled WGS sequence"/>
</dbReference>